<comment type="caution">
    <text evidence="1">The sequence shown here is derived from an EMBL/GenBank/DDBJ whole genome shotgun (WGS) entry which is preliminary data.</text>
</comment>
<dbReference type="EMBL" id="CAJNNW010030201">
    <property type="protein sequence ID" value="CAE8702751.1"/>
    <property type="molecule type" value="Genomic_DNA"/>
</dbReference>
<name>A0A813KM16_POLGL</name>
<dbReference type="AlphaFoldDB" id="A0A813KM16"/>
<protein>
    <submittedName>
        <fullName evidence="1">Uncharacterized protein</fullName>
    </submittedName>
</protein>
<reference evidence="1" key="1">
    <citation type="submission" date="2021-02" db="EMBL/GenBank/DDBJ databases">
        <authorList>
            <person name="Dougan E. K."/>
            <person name="Rhodes N."/>
            <person name="Thang M."/>
            <person name="Chan C."/>
        </authorList>
    </citation>
    <scope>NUCLEOTIDE SEQUENCE</scope>
</reference>
<accession>A0A813KM16</accession>
<sequence>MLERLILDELEGRGRENWEVAVTRAVVQLGEASHPGDVEVLAAVKVREAVRGEPLLEVEVVVVVRRRGVARLDVPDVAASRTFAGSLNDDSEGFQLALVEAVSGSS</sequence>
<gene>
    <name evidence="1" type="ORF">PGLA2088_LOCUS32580</name>
</gene>
<organism evidence="1 2">
    <name type="scientific">Polarella glacialis</name>
    <name type="common">Dinoflagellate</name>
    <dbReference type="NCBI Taxonomy" id="89957"/>
    <lineage>
        <taxon>Eukaryota</taxon>
        <taxon>Sar</taxon>
        <taxon>Alveolata</taxon>
        <taxon>Dinophyceae</taxon>
        <taxon>Suessiales</taxon>
        <taxon>Suessiaceae</taxon>
        <taxon>Polarella</taxon>
    </lineage>
</organism>
<proteinExistence type="predicted"/>
<evidence type="ECO:0000313" key="2">
    <source>
        <dbReference type="Proteomes" id="UP000626109"/>
    </source>
</evidence>
<evidence type="ECO:0000313" key="1">
    <source>
        <dbReference type="EMBL" id="CAE8702751.1"/>
    </source>
</evidence>
<dbReference type="Proteomes" id="UP000626109">
    <property type="component" value="Unassembled WGS sequence"/>
</dbReference>